<proteinExistence type="inferred from homology"/>
<dbReference type="EMBL" id="CP011412">
    <property type="protein sequence ID" value="AKH21364.1"/>
    <property type="molecule type" value="Genomic_DNA"/>
</dbReference>
<keyword evidence="11" id="KW-1185">Reference proteome</keyword>
<evidence type="ECO:0000256" key="1">
    <source>
        <dbReference type="ARBA" id="ARBA00007151"/>
    </source>
</evidence>
<feature type="region of interest" description="Disordered" evidence="8">
    <location>
        <begin position="121"/>
        <end position="142"/>
    </location>
</feature>
<dbReference type="InterPro" id="IPR023798">
    <property type="entry name" value="Ribosomal_uS7_dom"/>
</dbReference>
<comment type="similarity">
    <text evidence="1 6 7">Belongs to the universal ribosomal protein uS7 family.</text>
</comment>
<keyword evidence="3 6" id="KW-0694">RNA-binding</keyword>
<evidence type="ECO:0000256" key="5">
    <source>
        <dbReference type="ARBA" id="ARBA00023274"/>
    </source>
</evidence>
<evidence type="ECO:0000256" key="2">
    <source>
        <dbReference type="ARBA" id="ARBA00022730"/>
    </source>
</evidence>
<keyword evidence="2 6" id="KW-0699">rRNA-binding</keyword>
<dbReference type="PATRIC" id="fig|1543721.4.peg.2991"/>
<evidence type="ECO:0000256" key="8">
    <source>
        <dbReference type="SAM" id="MobiDB-lite"/>
    </source>
</evidence>
<evidence type="ECO:0000256" key="6">
    <source>
        <dbReference type="HAMAP-Rule" id="MF_00480"/>
    </source>
</evidence>
<dbReference type="InterPro" id="IPR000235">
    <property type="entry name" value="Ribosomal_uS7"/>
</dbReference>
<dbReference type="GO" id="GO:0019843">
    <property type="term" value="F:rRNA binding"/>
    <property type="evidence" value="ECO:0007669"/>
    <property type="project" value="UniProtKB-UniRule"/>
</dbReference>
<dbReference type="PANTHER" id="PTHR11205">
    <property type="entry name" value="RIBOSOMAL PROTEIN S7"/>
    <property type="match status" value="1"/>
</dbReference>
<dbReference type="SUPFAM" id="SSF47973">
    <property type="entry name" value="Ribosomal protein S7"/>
    <property type="match status" value="1"/>
</dbReference>
<keyword evidence="4 6" id="KW-0689">Ribosomal protein</keyword>
<evidence type="ECO:0000256" key="3">
    <source>
        <dbReference type="ARBA" id="ARBA00022884"/>
    </source>
</evidence>
<dbReference type="CDD" id="cd14869">
    <property type="entry name" value="uS7_Bacteria"/>
    <property type="match status" value="1"/>
</dbReference>
<dbReference type="InterPro" id="IPR020606">
    <property type="entry name" value="Ribosomal_uS7_CS"/>
</dbReference>
<organism evidence="10 11">
    <name type="scientific">Sedimenticola thiotaurini</name>
    <dbReference type="NCBI Taxonomy" id="1543721"/>
    <lineage>
        <taxon>Bacteria</taxon>
        <taxon>Pseudomonadati</taxon>
        <taxon>Pseudomonadota</taxon>
        <taxon>Gammaproteobacteria</taxon>
        <taxon>Chromatiales</taxon>
        <taxon>Sedimenticolaceae</taxon>
        <taxon>Sedimenticola</taxon>
    </lineage>
</organism>
<comment type="subunit">
    <text evidence="6">Part of the 30S ribosomal subunit. Contacts proteins S9 and S11.</text>
</comment>
<evidence type="ECO:0000256" key="7">
    <source>
        <dbReference type="RuleBase" id="RU003619"/>
    </source>
</evidence>
<evidence type="ECO:0000256" key="4">
    <source>
        <dbReference type="ARBA" id="ARBA00022980"/>
    </source>
</evidence>
<dbReference type="GO" id="GO:0000049">
    <property type="term" value="F:tRNA binding"/>
    <property type="evidence" value="ECO:0007669"/>
    <property type="project" value="UniProtKB-UniRule"/>
</dbReference>
<keyword evidence="6" id="KW-0820">tRNA-binding</keyword>
<evidence type="ECO:0000313" key="10">
    <source>
        <dbReference type="EMBL" id="AKH21364.1"/>
    </source>
</evidence>
<dbReference type="GO" id="GO:0003735">
    <property type="term" value="F:structural constituent of ribosome"/>
    <property type="evidence" value="ECO:0007669"/>
    <property type="project" value="InterPro"/>
</dbReference>
<dbReference type="PIRSF" id="PIRSF002122">
    <property type="entry name" value="RPS7p_RPS7a_RPS5e_RPS7o"/>
    <property type="match status" value="1"/>
</dbReference>
<dbReference type="Gene3D" id="1.10.455.10">
    <property type="entry name" value="Ribosomal protein S7 domain"/>
    <property type="match status" value="1"/>
</dbReference>
<dbReference type="NCBIfam" id="TIGR01029">
    <property type="entry name" value="rpsG_bact"/>
    <property type="match status" value="1"/>
</dbReference>
<sequence length="156" mass="17834">MPRRRVAAKREILPDPKFGSQLLAKFINMIMVDGKKSVAEKIIYDALDRVSERASGEPMDVLEKALENVRPMVEVKSRRVGGATYQVPVEVRANRRNTLAMRWLIEASRKRSEKSMAHRLAGELSDAAEQRGSAVKKREDTHRMAEANKAFSHYRW</sequence>
<dbReference type="OrthoDB" id="9807653at2"/>
<dbReference type="Proteomes" id="UP000034410">
    <property type="component" value="Chromosome"/>
</dbReference>
<dbReference type="InterPro" id="IPR036823">
    <property type="entry name" value="Ribosomal_uS7_dom_sf"/>
</dbReference>
<accession>A0A0F7K1B4</accession>
<dbReference type="PROSITE" id="PS00052">
    <property type="entry name" value="RIBOSOMAL_S7"/>
    <property type="match status" value="1"/>
</dbReference>
<dbReference type="AlphaFoldDB" id="A0A0F7K1B4"/>
<keyword evidence="5 6" id="KW-0687">Ribonucleoprotein</keyword>
<dbReference type="HAMAP" id="MF_00480_B">
    <property type="entry name" value="Ribosomal_uS7_B"/>
    <property type="match status" value="1"/>
</dbReference>
<evidence type="ECO:0000313" key="11">
    <source>
        <dbReference type="Proteomes" id="UP000034410"/>
    </source>
</evidence>
<dbReference type="Pfam" id="PF00177">
    <property type="entry name" value="Ribosomal_S7"/>
    <property type="match status" value="1"/>
</dbReference>
<reference evidence="10 11" key="1">
    <citation type="journal article" date="2015" name="Genome Announc.">
        <title>Complete Genome Sequence of Sedimenticola thiotaurini Strain SIP-G1, a Polyphosphate- and Polyhydroxyalkanoate-Accumulating Sulfur-Oxidizing Gammaproteobacterium Isolated from Salt Marsh Sediments.</title>
        <authorList>
            <person name="Flood B.E."/>
            <person name="Jones D.S."/>
            <person name="Bailey J.V."/>
        </authorList>
    </citation>
    <scope>NUCLEOTIDE SEQUENCE [LARGE SCALE GENOMIC DNA]</scope>
    <source>
        <strain evidence="10 11">SIP-G1</strain>
    </source>
</reference>
<evidence type="ECO:0000259" key="9">
    <source>
        <dbReference type="Pfam" id="PF00177"/>
    </source>
</evidence>
<dbReference type="InterPro" id="IPR005717">
    <property type="entry name" value="Ribosomal_uS7_bac/org-type"/>
</dbReference>
<comment type="function">
    <text evidence="6">One of the primary rRNA binding proteins, it binds directly to 16S rRNA where it nucleates assembly of the head domain of the 30S subunit. Is located at the subunit interface close to the decoding center, probably blocks exit of the E-site tRNA.</text>
</comment>
<feature type="domain" description="Small ribosomal subunit protein uS7" evidence="9">
    <location>
        <begin position="2"/>
        <end position="149"/>
    </location>
</feature>
<dbReference type="GO" id="GO:0006412">
    <property type="term" value="P:translation"/>
    <property type="evidence" value="ECO:0007669"/>
    <property type="project" value="UniProtKB-UniRule"/>
</dbReference>
<name>A0A0F7K1B4_9GAMM</name>
<dbReference type="KEGG" id="seds:AAY24_14465"/>
<dbReference type="FunFam" id="1.10.455.10:FF:000001">
    <property type="entry name" value="30S ribosomal protein S7"/>
    <property type="match status" value="1"/>
</dbReference>
<dbReference type="RefSeq" id="WP_046860293.1">
    <property type="nucleotide sequence ID" value="NZ_CP011412.1"/>
</dbReference>
<gene>
    <name evidence="6" type="primary">rpsG</name>
    <name evidence="10" type="ORF">AAY24_14465</name>
</gene>
<dbReference type="GO" id="GO:0015935">
    <property type="term" value="C:small ribosomal subunit"/>
    <property type="evidence" value="ECO:0007669"/>
    <property type="project" value="InterPro"/>
</dbReference>
<protein>
    <recommendedName>
        <fullName evidence="6">Small ribosomal subunit protein uS7</fullName>
    </recommendedName>
</protein>